<accession>A0A1Y5TPS8</accession>
<dbReference type="InterPro" id="IPR016181">
    <property type="entry name" value="Acyl_CoA_acyltransferase"/>
</dbReference>
<dbReference type="Proteomes" id="UP000193200">
    <property type="component" value="Unassembled WGS sequence"/>
</dbReference>
<evidence type="ECO:0000313" key="3">
    <source>
        <dbReference type="Proteomes" id="UP000193200"/>
    </source>
</evidence>
<dbReference type="Pfam" id="PF13480">
    <property type="entry name" value="Acetyltransf_6"/>
    <property type="match status" value="1"/>
</dbReference>
<evidence type="ECO:0000259" key="1">
    <source>
        <dbReference type="Pfam" id="PF13480"/>
    </source>
</evidence>
<sequence length="364" mass="40074">MTMIFRAFEGADGLPPEFGALMAADDAGGVYSSLPWYRNFVATCLDAGDRPLFATVARSDGTPLALLAVRLVDGTGDETGWRRRVQRAEGMSNFYSCAFAPVLADTDDRAAALGTLVQGLAETLSDRDLLTLRAMPVEAPVFAELEQALRQAGFVTERFFHFGNWYESVGDTDFEGYMARRPSRLRNTLKRKSRRFAAHDGAALRIEDGSGDLEAAIAGYEAVYRQSWKDPEPYPDFTAGLIRKAAAAGALRLGTAWVGETPAAVQLWLVWSGRATIFKLAYDETFRDHSLGTVLTAHMARHAIEVDRVSEIDFGCGDDSYKSDWLGQRRERWGIAACNRHRPAGLALALRARAKALVRRLSGR</sequence>
<dbReference type="RefSeq" id="WP_176245095.1">
    <property type="nucleotide sequence ID" value="NZ_FWFR01000003.1"/>
</dbReference>
<name>A0A1Y5TPS8_9PROT</name>
<protein>
    <recommendedName>
        <fullName evidence="1">BioF2-like acetyltransferase domain-containing protein</fullName>
    </recommendedName>
</protein>
<reference evidence="2 3" key="1">
    <citation type="submission" date="2017-03" db="EMBL/GenBank/DDBJ databases">
        <authorList>
            <person name="Afonso C.L."/>
            <person name="Miller P.J."/>
            <person name="Scott M.A."/>
            <person name="Spackman E."/>
            <person name="Goraichik I."/>
            <person name="Dimitrov K.M."/>
            <person name="Suarez D.L."/>
            <person name="Swayne D.E."/>
        </authorList>
    </citation>
    <scope>NUCLEOTIDE SEQUENCE [LARGE SCALE GENOMIC DNA]</scope>
    <source>
        <strain evidence="2 3">CECT 7691</strain>
    </source>
</reference>
<proteinExistence type="predicted"/>
<dbReference type="SUPFAM" id="SSF55729">
    <property type="entry name" value="Acyl-CoA N-acyltransferases (Nat)"/>
    <property type="match status" value="1"/>
</dbReference>
<evidence type="ECO:0000313" key="2">
    <source>
        <dbReference type="EMBL" id="SLN69154.1"/>
    </source>
</evidence>
<dbReference type="InParanoid" id="A0A1Y5TPS8"/>
<dbReference type="AlphaFoldDB" id="A0A1Y5TPS8"/>
<organism evidence="2 3">
    <name type="scientific">Oceanibacterium hippocampi</name>
    <dbReference type="NCBI Taxonomy" id="745714"/>
    <lineage>
        <taxon>Bacteria</taxon>
        <taxon>Pseudomonadati</taxon>
        <taxon>Pseudomonadota</taxon>
        <taxon>Alphaproteobacteria</taxon>
        <taxon>Sneathiellales</taxon>
        <taxon>Sneathiellaceae</taxon>
        <taxon>Oceanibacterium</taxon>
    </lineage>
</organism>
<dbReference type="Gene3D" id="3.40.630.30">
    <property type="match status" value="1"/>
</dbReference>
<keyword evidence="3" id="KW-1185">Reference proteome</keyword>
<gene>
    <name evidence="2" type="ORF">OCH7691_03161</name>
</gene>
<dbReference type="EMBL" id="FWFR01000003">
    <property type="protein sequence ID" value="SLN69154.1"/>
    <property type="molecule type" value="Genomic_DNA"/>
</dbReference>
<feature type="domain" description="BioF2-like acetyltransferase" evidence="1">
    <location>
        <begin position="183"/>
        <end position="323"/>
    </location>
</feature>
<dbReference type="InterPro" id="IPR038740">
    <property type="entry name" value="BioF2-like_GNAT_dom"/>
</dbReference>